<proteinExistence type="predicted"/>
<dbReference type="WBParaSite" id="Csp11.Scaffold629.g7772.t1">
    <property type="protein sequence ID" value="Csp11.Scaffold629.g7772.t1"/>
    <property type="gene ID" value="Csp11.Scaffold629.g7772"/>
</dbReference>
<sequence length="67" mass="7879">MYEIRSLFLVNLPLYKYIPFNCSDSKIDETFVYQYNIGNSCTYRLFLSFIPTAFGSCFNLRSLPDMP</sequence>
<reference evidence="2" key="1">
    <citation type="submission" date="2016-11" db="UniProtKB">
        <authorList>
            <consortium name="WormBaseParasite"/>
        </authorList>
    </citation>
    <scope>IDENTIFICATION</scope>
</reference>
<dbReference type="AlphaFoldDB" id="A0A1I7UBW7"/>
<organism evidence="1 2">
    <name type="scientific">Caenorhabditis tropicalis</name>
    <dbReference type="NCBI Taxonomy" id="1561998"/>
    <lineage>
        <taxon>Eukaryota</taxon>
        <taxon>Metazoa</taxon>
        <taxon>Ecdysozoa</taxon>
        <taxon>Nematoda</taxon>
        <taxon>Chromadorea</taxon>
        <taxon>Rhabditida</taxon>
        <taxon>Rhabditina</taxon>
        <taxon>Rhabditomorpha</taxon>
        <taxon>Rhabditoidea</taxon>
        <taxon>Rhabditidae</taxon>
        <taxon>Peloderinae</taxon>
        <taxon>Caenorhabditis</taxon>
    </lineage>
</organism>
<evidence type="ECO:0000313" key="2">
    <source>
        <dbReference type="WBParaSite" id="Csp11.Scaffold629.g7772.t1"/>
    </source>
</evidence>
<name>A0A1I7UBW7_9PELO</name>
<evidence type="ECO:0000313" key="1">
    <source>
        <dbReference type="Proteomes" id="UP000095282"/>
    </source>
</evidence>
<keyword evidence="1" id="KW-1185">Reference proteome</keyword>
<protein>
    <submittedName>
        <fullName evidence="2">Ovule protein</fullName>
    </submittedName>
</protein>
<accession>A0A1I7UBW7</accession>
<dbReference type="Proteomes" id="UP000095282">
    <property type="component" value="Unplaced"/>
</dbReference>